<protein>
    <submittedName>
        <fullName evidence="2">Enterochelin esterase-like enzyme</fullName>
    </submittedName>
</protein>
<dbReference type="Pfam" id="PF00756">
    <property type="entry name" value="Esterase"/>
    <property type="match status" value="1"/>
</dbReference>
<dbReference type="Proteomes" id="UP001519343">
    <property type="component" value="Unassembled WGS sequence"/>
</dbReference>
<evidence type="ECO:0000313" key="2">
    <source>
        <dbReference type="EMBL" id="MBP1934728.1"/>
    </source>
</evidence>
<keyword evidence="3" id="KW-1185">Reference proteome</keyword>
<dbReference type="SUPFAM" id="SSF53474">
    <property type="entry name" value="alpha/beta-Hydrolases"/>
    <property type="match status" value="1"/>
</dbReference>
<evidence type="ECO:0000256" key="1">
    <source>
        <dbReference type="SAM" id="SignalP"/>
    </source>
</evidence>
<dbReference type="InterPro" id="IPR029058">
    <property type="entry name" value="AB_hydrolase_fold"/>
</dbReference>
<evidence type="ECO:0000313" key="3">
    <source>
        <dbReference type="Proteomes" id="UP001519343"/>
    </source>
</evidence>
<name>A0ABS4GWS9_9BACL</name>
<dbReference type="EMBL" id="JAGGKT010000026">
    <property type="protein sequence ID" value="MBP1934728.1"/>
    <property type="molecule type" value="Genomic_DNA"/>
</dbReference>
<feature type="chain" id="PRO_5047015583" evidence="1">
    <location>
        <begin position="31"/>
        <end position="444"/>
    </location>
</feature>
<dbReference type="InterPro" id="IPR000801">
    <property type="entry name" value="Esterase-like"/>
</dbReference>
<comment type="caution">
    <text evidence="2">The sequence shown here is derived from an EMBL/GenBank/DDBJ whole genome shotgun (WGS) entry which is preliminary data.</text>
</comment>
<organism evidence="2 3">
    <name type="scientific">Ammoniphilus resinae</name>
    <dbReference type="NCBI Taxonomy" id="861532"/>
    <lineage>
        <taxon>Bacteria</taxon>
        <taxon>Bacillati</taxon>
        <taxon>Bacillota</taxon>
        <taxon>Bacilli</taxon>
        <taxon>Bacillales</taxon>
        <taxon>Paenibacillaceae</taxon>
        <taxon>Aneurinibacillus group</taxon>
        <taxon>Ammoniphilus</taxon>
    </lineage>
</organism>
<feature type="signal peptide" evidence="1">
    <location>
        <begin position="1"/>
        <end position="30"/>
    </location>
</feature>
<sequence>MNTKRSNFRILSLILTLALILTSLALPAMAANQNMGLKEGATVKVDKNSPTGYTATFVYKDSLADYVVFSGDFRFYKPEEKDLKKWYSPYDWEPGMLPAKTARYEENMKKVEGTDLWTISMPIPSGSFCYQYKVAYAFNGNDKDVDIVIPDPANIAPLSNLERYPKEHSIVYGMFDKQKQVTDNSIVLPRKDAKVGKVNYVPITDINGDKKYLGVYLPYGYDKNQKDPYKVIYLSHGTGGDETEWFSLANAGNIMDNLIAEGKVEPAIVVAVDNNDYPPTASILHTSDTPWNYQEGDISDELWDYSMINRNFFNNVLPYVEENYNVSKESQDRAFAGLSRGGYLTSILYAEHPTEFGYIGILSGVWDGLVEPTALDQYENLDAPKVMIGYGEYDNVVSLDNIHTVYENLKALGVEVVDNPVFGSHDWFAWSQLFEDVALDFVGK</sequence>
<reference evidence="2 3" key="1">
    <citation type="submission" date="2021-03" db="EMBL/GenBank/DDBJ databases">
        <title>Genomic Encyclopedia of Type Strains, Phase IV (KMG-IV): sequencing the most valuable type-strain genomes for metagenomic binning, comparative biology and taxonomic classification.</title>
        <authorList>
            <person name="Goeker M."/>
        </authorList>
    </citation>
    <scope>NUCLEOTIDE SEQUENCE [LARGE SCALE GENOMIC DNA]</scope>
    <source>
        <strain evidence="2 3">DSM 24738</strain>
    </source>
</reference>
<dbReference type="PANTHER" id="PTHR48098">
    <property type="entry name" value="ENTEROCHELIN ESTERASE-RELATED"/>
    <property type="match status" value="1"/>
</dbReference>
<accession>A0ABS4GWS9</accession>
<keyword evidence="1" id="KW-0732">Signal</keyword>
<dbReference type="Gene3D" id="3.40.50.1820">
    <property type="entry name" value="alpha/beta hydrolase"/>
    <property type="match status" value="1"/>
</dbReference>
<gene>
    <name evidence="2" type="ORF">J2Z37_004748</name>
</gene>
<dbReference type="PANTHER" id="PTHR48098:SF1">
    <property type="entry name" value="DIACYLGLYCEROL ACYLTRANSFERASE_MYCOLYLTRANSFERASE AG85A"/>
    <property type="match status" value="1"/>
</dbReference>
<dbReference type="RefSeq" id="WP_209812713.1">
    <property type="nucleotide sequence ID" value="NZ_JAGGKT010000026.1"/>
</dbReference>
<dbReference type="InterPro" id="IPR050583">
    <property type="entry name" value="Mycobacterial_A85_antigen"/>
</dbReference>
<proteinExistence type="predicted"/>